<dbReference type="InterPro" id="IPR013106">
    <property type="entry name" value="Ig_V-set"/>
</dbReference>
<evidence type="ECO:0000256" key="3">
    <source>
        <dbReference type="ARBA" id="ARBA00023136"/>
    </source>
</evidence>
<evidence type="ECO:0000256" key="1">
    <source>
        <dbReference type="ARBA" id="ARBA00004370"/>
    </source>
</evidence>
<keyword evidence="4" id="KW-0732">Signal</keyword>
<dbReference type="InterPro" id="IPR050671">
    <property type="entry name" value="CD300_family_receptors"/>
</dbReference>
<evidence type="ECO:0000256" key="4">
    <source>
        <dbReference type="SAM" id="SignalP"/>
    </source>
</evidence>
<accession>A0ABR3NWV6</accession>
<dbReference type="InterPro" id="IPR013783">
    <property type="entry name" value="Ig-like_fold"/>
</dbReference>
<evidence type="ECO:0000256" key="2">
    <source>
        <dbReference type="ARBA" id="ARBA00022692"/>
    </source>
</evidence>
<evidence type="ECO:0000259" key="5">
    <source>
        <dbReference type="PROSITE" id="PS50835"/>
    </source>
</evidence>
<protein>
    <recommendedName>
        <fullName evidence="5">Ig-like domain-containing protein</fullName>
    </recommendedName>
</protein>
<keyword evidence="3" id="KW-0472">Membrane</keyword>
<dbReference type="SMART" id="SM00409">
    <property type="entry name" value="IG"/>
    <property type="match status" value="2"/>
</dbReference>
<dbReference type="SUPFAM" id="SSF48726">
    <property type="entry name" value="Immunoglobulin"/>
    <property type="match status" value="2"/>
</dbReference>
<organism evidence="6 7">
    <name type="scientific">Cirrhinus molitorella</name>
    <name type="common">mud carp</name>
    <dbReference type="NCBI Taxonomy" id="172907"/>
    <lineage>
        <taxon>Eukaryota</taxon>
        <taxon>Metazoa</taxon>
        <taxon>Chordata</taxon>
        <taxon>Craniata</taxon>
        <taxon>Vertebrata</taxon>
        <taxon>Euteleostomi</taxon>
        <taxon>Actinopterygii</taxon>
        <taxon>Neopterygii</taxon>
        <taxon>Teleostei</taxon>
        <taxon>Ostariophysi</taxon>
        <taxon>Cypriniformes</taxon>
        <taxon>Cyprinidae</taxon>
        <taxon>Labeoninae</taxon>
        <taxon>Labeonini</taxon>
        <taxon>Cirrhinus</taxon>
    </lineage>
</organism>
<feature type="chain" id="PRO_5045201855" description="Ig-like domain-containing protein" evidence="4">
    <location>
        <begin position="19"/>
        <end position="280"/>
    </location>
</feature>
<gene>
    <name evidence="6" type="ORF">QQF64_000182</name>
</gene>
<evidence type="ECO:0000313" key="6">
    <source>
        <dbReference type="EMBL" id="KAL1281379.1"/>
    </source>
</evidence>
<evidence type="ECO:0000313" key="7">
    <source>
        <dbReference type="Proteomes" id="UP001558613"/>
    </source>
</evidence>
<dbReference type="Proteomes" id="UP001558613">
    <property type="component" value="Unassembled WGS sequence"/>
</dbReference>
<feature type="non-terminal residue" evidence="6">
    <location>
        <position position="280"/>
    </location>
</feature>
<proteinExistence type="predicted"/>
<keyword evidence="7" id="KW-1185">Reference proteome</keyword>
<dbReference type="Gene3D" id="2.60.40.10">
    <property type="entry name" value="Immunoglobulins"/>
    <property type="match status" value="2"/>
</dbReference>
<dbReference type="InterPro" id="IPR003599">
    <property type="entry name" value="Ig_sub"/>
</dbReference>
<feature type="signal peptide" evidence="4">
    <location>
        <begin position="1"/>
        <end position="18"/>
    </location>
</feature>
<dbReference type="PANTHER" id="PTHR11860:SF118">
    <property type="entry name" value="CMRF35-LIKE MOLECULE 3-RELATED"/>
    <property type="match status" value="1"/>
</dbReference>
<name>A0ABR3NWV6_9TELE</name>
<dbReference type="EMBL" id="JAYMGO010000001">
    <property type="protein sequence ID" value="KAL1281379.1"/>
    <property type="molecule type" value="Genomic_DNA"/>
</dbReference>
<dbReference type="CDD" id="cd05716">
    <property type="entry name" value="IgV_pIgR_like"/>
    <property type="match status" value="1"/>
</dbReference>
<feature type="domain" description="Ig-like" evidence="5">
    <location>
        <begin position="13"/>
        <end position="123"/>
    </location>
</feature>
<comment type="subcellular location">
    <subcellularLocation>
        <location evidence="1">Membrane</location>
    </subcellularLocation>
</comment>
<dbReference type="InterPro" id="IPR007110">
    <property type="entry name" value="Ig-like_dom"/>
</dbReference>
<dbReference type="PANTHER" id="PTHR11860">
    <property type="entry name" value="POLYMERIC-IMMUNOGLOBULIN RECEPTOR"/>
    <property type="match status" value="1"/>
</dbReference>
<dbReference type="InterPro" id="IPR036179">
    <property type="entry name" value="Ig-like_dom_sf"/>
</dbReference>
<dbReference type="Pfam" id="PF07686">
    <property type="entry name" value="V-set"/>
    <property type="match status" value="1"/>
</dbReference>
<sequence length="280" mass="31550">MKIIWTFTLLMIPGVVSSGSVTGYSGGEVNITCKYKKENTANAKYLCKGKKPKRVKTEWRCELIKTEKKDEWVNSGRFSLYDDTRAAVFTVTIRNLSEQDSGTYQCAVDKTTKKDSYTEVKLNIITERNEHQTTSSFSSAESPLITSASPVTDVKYLKSQTETVSLGGEVKITHQIPEEHIKKVNFCKEDDNRICQSTSSCKVTQIKLERNEERVFTVSISNVSVRDAGVYWCGAETRDTYLTFISLTTKIQLNLIMPPVVSHEGESAEIICPYDSIYKL</sequence>
<reference evidence="6 7" key="1">
    <citation type="submission" date="2023-09" db="EMBL/GenBank/DDBJ databases">
        <authorList>
            <person name="Wang M."/>
        </authorList>
    </citation>
    <scope>NUCLEOTIDE SEQUENCE [LARGE SCALE GENOMIC DNA]</scope>
    <source>
        <strain evidence="6">GT-2023</strain>
        <tissue evidence="6">Liver</tissue>
    </source>
</reference>
<comment type="caution">
    <text evidence="6">The sequence shown here is derived from an EMBL/GenBank/DDBJ whole genome shotgun (WGS) entry which is preliminary data.</text>
</comment>
<dbReference type="PROSITE" id="PS50835">
    <property type="entry name" value="IG_LIKE"/>
    <property type="match status" value="1"/>
</dbReference>
<keyword evidence="2" id="KW-0812">Transmembrane</keyword>